<accession>A0ABM0YU40</accession>
<dbReference type="Proteomes" id="UP000694864">
    <property type="component" value="Chromosome 4"/>
</dbReference>
<sequence length="129" mass="14169">MACYKFLVVLVLFATCLSLANSDPFRTTPSEQTETVNLNDETDAKEPQQYGVGYNIGKWCRYGCCYRGSYGCIRCCGYPNEETNSVETSKRGRGGCKYGCCGSYAYGQCSACCSRTQVAEKSTEQEASP</sequence>
<name>A0ABM0YU40_CAMSA</name>
<evidence type="ECO:0000313" key="3">
    <source>
        <dbReference type="RefSeq" id="XP_010505892.1"/>
    </source>
</evidence>
<reference evidence="2" key="1">
    <citation type="journal article" date="2014" name="Nat. Commun.">
        <title>The emerging biofuel crop Camelina sativa retains a highly undifferentiated hexaploid genome structure.</title>
        <authorList>
            <person name="Kagale S."/>
            <person name="Koh C."/>
            <person name="Nixon J."/>
            <person name="Bollina V."/>
            <person name="Clarke W.E."/>
            <person name="Tuteja R."/>
            <person name="Spillane C."/>
            <person name="Robinson S.J."/>
            <person name="Links M.G."/>
            <person name="Clarke C."/>
            <person name="Higgins E.E."/>
            <person name="Huebert T."/>
            <person name="Sharpe A.G."/>
            <person name="Parkin I.A."/>
        </authorList>
    </citation>
    <scope>NUCLEOTIDE SEQUENCE [LARGE SCALE GENOMIC DNA]</scope>
    <source>
        <strain evidence="2">cv. DH55</strain>
    </source>
</reference>
<organism evidence="2 3">
    <name type="scientific">Camelina sativa</name>
    <name type="common">False flax</name>
    <name type="synonym">Myagrum sativum</name>
    <dbReference type="NCBI Taxonomy" id="90675"/>
    <lineage>
        <taxon>Eukaryota</taxon>
        <taxon>Viridiplantae</taxon>
        <taxon>Streptophyta</taxon>
        <taxon>Embryophyta</taxon>
        <taxon>Tracheophyta</taxon>
        <taxon>Spermatophyta</taxon>
        <taxon>Magnoliopsida</taxon>
        <taxon>eudicotyledons</taxon>
        <taxon>Gunneridae</taxon>
        <taxon>Pentapetalae</taxon>
        <taxon>rosids</taxon>
        <taxon>malvids</taxon>
        <taxon>Brassicales</taxon>
        <taxon>Brassicaceae</taxon>
        <taxon>Camelineae</taxon>
        <taxon>Camelina</taxon>
    </lineage>
</organism>
<evidence type="ECO:0000313" key="2">
    <source>
        <dbReference type="Proteomes" id="UP000694864"/>
    </source>
</evidence>
<keyword evidence="1" id="KW-0732">Signal</keyword>
<dbReference type="GeneID" id="104782613"/>
<protein>
    <submittedName>
        <fullName evidence="3">CYC02 protein-like</fullName>
    </submittedName>
</protein>
<evidence type="ECO:0000256" key="1">
    <source>
        <dbReference type="SAM" id="SignalP"/>
    </source>
</evidence>
<gene>
    <name evidence="3" type="primary">LOC104782613</name>
</gene>
<feature type="chain" id="PRO_5046687799" evidence="1">
    <location>
        <begin position="23"/>
        <end position="129"/>
    </location>
</feature>
<proteinExistence type="predicted"/>
<keyword evidence="2" id="KW-1185">Reference proteome</keyword>
<dbReference type="RefSeq" id="XP_010505892.1">
    <property type="nucleotide sequence ID" value="XM_010507590.1"/>
</dbReference>
<reference evidence="3" key="2">
    <citation type="submission" date="2025-08" db="UniProtKB">
        <authorList>
            <consortium name="RefSeq"/>
        </authorList>
    </citation>
    <scope>IDENTIFICATION</scope>
    <source>
        <tissue evidence="3">Leaf</tissue>
    </source>
</reference>
<feature type="signal peptide" evidence="1">
    <location>
        <begin position="1"/>
        <end position="22"/>
    </location>
</feature>